<keyword evidence="6" id="KW-0680">Restriction system</keyword>
<comment type="catalytic activity">
    <reaction evidence="1">
        <text>Endonucleolytic cleavage of DNA to give random double-stranded fragments with terminal 5'-phosphates, ATP is simultaneously hydrolyzed.</text>
        <dbReference type="EC" id="3.1.21.3"/>
    </reaction>
</comment>
<dbReference type="GO" id="GO:0005524">
    <property type="term" value="F:ATP binding"/>
    <property type="evidence" value="ECO:0007669"/>
    <property type="project" value="UniProtKB-KW"/>
</dbReference>
<evidence type="ECO:0000256" key="3">
    <source>
        <dbReference type="ARBA" id="ARBA00012654"/>
    </source>
</evidence>
<dbReference type="GO" id="GO:0009307">
    <property type="term" value="P:DNA restriction-modification system"/>
    <property type="evidence" value="ECO:0007669"/>
    <property type="project" value="UniProtKB-KW"/>
</dbReference>
<dbReference type="PANTHER" id="PTHR30195:SF16">
    <property type="entry name" value="TYPE I RESTRICTION ENZYME ENDONUCLEASE SUBUNIT"/>
    <property type="match status" value="1"/>
</dbReference>
<dbReference type="CDD" id="cd22332">
    <property type="entry name" value="HsdR_N"/>
    <property type="match status" value="1"/>
</dbReference>
<organism evidence="12 14">
    <name type="scientific">Methanobacterium veterum</name>
    <dbReference type="NCBI Taxonomy" id="408577"/>
    <lineage>
        <taxon>Archaea</taxon>
        <taxon>Methanobacteriati</taxon>
        <taxon>Methanobacteriota</taxon>
        <taxon>Methanomada group</taxon>
        <taxon>Methanobacteria</taxon>
        <taxon>Methanobacteriales</taxon>
        <taxon>Methanobacteriaceae</taxon>
        <taxon>Methanobacterium</taxon>
    </lineage>
</organism>
<dbReference type="PROSITE" id="PS51192">
    <property type="entry name" value="HELICASE_ATP_BIND_1"/>
    <property type="match status" value="1"/>
</dbReference>
<dbReference type="InterPro" id="IPR022625">
    <property type="entry name" value="TypeI_RM_Rsu_C"/>
</dbReference>
<dbReference type="InterPro" id="IPR004473">
    <property type="entry name" value="Restrct_endonuc_typeI_HsdR"/>
</dbReference>
<dbReference type="SUPFAM" id="SSF52540">
    <property type="entry name" value="P-loop containing nucleoside triphosphate hydrolases"/>
    <property type="match status" value="1"/>
</dbReference>
<dbReference type="NCBIfam" id="TIGR00348">
    <property type="entry name" value="hsdR"/>
    <property type="match status" value="1"/>
</dbReference>
<dbReference type="InterPro" id="IPR014001">
    <property type="entry name" value="Helicase_ATP-bd"/>
</dbReference>
<evidence type="ECO:0000256" key="10">
    <source>
        <dbReference type="ARBA" id="ARBA00023125"/>
    </source>
</evidence>
<dbReference type="EC" id="3.1.21.3" evidence="3"/>
<keyword evidence="4" id="KW-0540">Nuclease</keyword>
<evidence type="ECO:0000256" key="7">
    <source>
        <dbReference type="ARBA" id="ARBA00022759"/>
    </source>
</evidence>
<dbReference type="Proteomes" id="UP001068021">
    <property type="component" value="Unassembled WGS sequence"/>
</dbReference>
<dbReference type="Gene3D" id="3.40.50.300">
    <property type="entry name" value="P-loop containing nucleotide triphosphate hydrolases"/>
    <property type="match status" value="2"/>
</dbReference>
<dbReference type="Gene3D" id="1.20.58.910">
    <property type="match status" value="1"/>
</dbReference>
<evidence type="ECO:0000313" key="13">
    <source>
        <dbReference type="EMBL" id="MCZ3373587.1"/>
    </source>
</evidence>
<dbReference type="Proteomes" id="UP001074446">
    <property type="component" value="Unassembled WGS sequence"/>
</dbReference>
<accession>A0A9E5A3A4</accession>
<keyword evidence="7 12" id="KW-0255">Endonuclease</keyword>
<dbReference type="InterPro" id="IPR040980">
    <property type="entry name" value="SWI2_SNF2"/>
</dbReference>
<dbReference type="SMART" id="SM00487">
    <property type="entry name" value="DEXDc"/>
    <property type="match status" value="1"/>
</dbReference>
<dbReference type="GO" id="GO:0003677">
    <property type="term" value="F:DNA binding"/>
    <property type="evidence" value="ECO:0007669"/>
    <property type="project" value="UniProtKB-KW"/>
</dbReference>
<dbReference type="CDD" id="cd18030">
    <property type="entry name" value="DEXHc_RE_I_HsdR"/>
    <property type="match status" value="1"/>
</dbReference>
<keyword evidence="10" id="KW-0238">DNA-binding</keyword>
<dbReference type="InterPro" id="IPR027417">
    <property type="entry name" value="P-loop_NTPase"/>
</dbReference>
<dbReference type="PANTHER" id="PTHR30195">
    <property type="entry name" value="TYPE I SITE-SPECIFIC DEOXYRIBONUCLEASE PROTEIN SUBUNIT M AND R"/>
    <property type="match status" value="1"/>
</dbReference>
<comment type="caution">
    <text evidence="12">The sequence shown here is derived from an EMBL/GenBank/DDBJ whole genome shotgun (WGS) entry which is preliminary data.</text>
</comment>
<evidence type="ECO:0000313" key="14">
    <source>
        <dbReference type="Proteomes" id="UP001068021"/>
    </source>
</evidence>
<feature type="domain" description="Helicase ATP-binding" evidence="11">
    <location>
        <begin position="249"/>
        <end position="418"/>
    </location>
</feature>
<dbReference type="GO" id="GO:0009035">
    <property type="term" value="F:type I site-specific deoxyribonuclease activity"/>
    <property type="evidence" value="ECO:0007669"/>
    <property type="project" value="UniProtKB-EC"/>
</dbReference>
<evidence type="ECO:0000256" key="9">
    <source>
        <dbReference type="ARBA" id="ARBA00022840"/>
    </source>
</evidence>
<dbReference type="GO" id="GO:0120545">
    <property type="term" value="F:nucleic acid conformation isomerase activity"/>
    <property type="evidence" value="ECO:0007669"/>
    <property type="project" value="UniProtKB-ARBA"/>
</dbReference>
<dbReference type="Pfam" id="PF18766">
    <property type="entry name" value="SWI2_SNF2"/>
    <property type="match status" value="1"/>
</dbReference>
<keyword evidence="9" id="KW-0067">ATP-binding</keyword>
<dbReference type="EMBL" id="JAPVES010000030">
    <property type="protein sequence ID" value="MCZ3373587.1"/>
    <property type="molecule type" value="Genomic_DNA"/>
</dbReference>
<dbReference type="Gene3D" id="3.90.1570.50">
    <property type="match status" value="1"/>
</dbReference>
<evidence type="ECO:0000256" key="1">
    <source>
        <dbReference type="ARBA" id="ARBA00000851"/>
    </source>
</evidence>
<dbReference type="Pfam" id="PF12008">
    <property type="entry name" value="EcoR124_C"/>
    <property type="match status" value="1"/>
</dbReference>
<evidence type="ECO:0000256" key="6">
    <source>
        <dbReference type="ARBA" id="ARBA00022747"/>
    </source>
</evidence>
<dbReference type="InterPro" id="IPR007409">
    <property type="entry name" value="Restrct_endonuc_type1_HsdR_N"/>
</dbReference>
<keyword evidence="5" id="KW-0547">Nucleotide-binding</keyword>
<protein>
    <recommendedName>
        <fullName evidence="3">type I site-specific deoxyribonuclease</fullName>
        <ecNumber evidence="3">3.1.21.3</ecNumber>
    </recommendedName>
</protein>
<sequence>MVIQSEAALEKCLIDKLTDSGYESIEITDYNDLKINFKTQLEKFNNVKLTDDEFERILIHLEGGTIFDKAKRLRDKYELRREDVTIYIDFFNKKDWCKNLFQVTNQVTMRKKYENRYDVTILINGLPLVQIELKRRGIELKKAFNQIKRYHLHSYKGLFQYIQIVVISNGVNTKYFANNSFRDLNYKLTFFWKDKNNKNISNLDDFVETFLERCHLSKMISKYMVLNETEKLLMILRAYQFYAVEAIVDQALNTNQNGYIWHTTGSGKTLTSFKVSQILSQEEKIDKVIFVVDRKDLDDQTTTEFNKFCNGAVDGTDNTYSLVQQLLGKVHPGEFENLIITTIQKLNRAVSRHEKVLSEIKDKKIILIFDECHRSQFGEMHKNITDYFTNLQYFGFTGTPIFAVNANNKRTTADIFGKLLHKYLIQNAINDNNVLGFSVEYFKLYKNKSERDLQVEGINTNELVESTDRLKTIAQYIVDNHNKKTYDREFNSIFAVSGIPILTKYYEIFKEIDHDLKIATIFSFGANEDLEEEDEHSRDKLERYISDYNGLFGTNFSTDTFGEYYKDVSRRSKDRKIDILLVVNMFLTGFDNKYLNTLYVDKNLRHHNLLQAYSRTNRILNEKKKHGNILCFRNLKDETDEAISLYSDENAPTNVLMKSYWEYVSDFKAVLPELFDITPDVNDVDDLSSEDKKKEFVQIFRELLRVLARLKTFTDFSFDNLGITQQKFEDYQSKYLDIYTDMRQVDGPEKISVLDDIDFEIELVRRDDINAAYILKLLKELDNTKPSFDKDKEFILNEMDKSYELKSKISLIEKFINENIPKIQDKDEFECHFEDYITKEKKNAVNSLIKEEKLNENVTKDIIAQYEFSEKIRNDLIKNSITERLGFIEKRSKVQAIKTKIVEIVDRFSW</sequence>
<dbReference type="InterPro" id="IPR051268">
    <property type="entry name" value="Type-I_R_enzyme_R_subunit"/>
</dbReference>
<keyword evidence="14" id="KW-1185">Reference proteome</keyword>
<evidence type="ECO:0000256" key="4">
    <source>
        <dbReference type="ARBA" id="ARBA00022722"/>
    </source>
</evidence>
<evidence type="ECO:0000313" key="12">
    <source>
        <dbReference type="EMBL" id="MCZ3367265.1"/>
    </source>
</evidence>
<reference evidence="12" key="1">
    <citation type="submission" date="2022-12" db="EMBL/GenBank/DDBJ databases">
        <title>Reclassification of two methanogenic archaea species isolated from the Kolyma lowland permafrost.</title>
        <authorList>
            <person name="Trubitsyn V.E."/>
            <person name="Rivkina E.M."/>
            <person name="Shcherbakova V.A."/>
        </authorList>
    </citation>
    <scope>NUCLEOTIDE SEQUENCE</scope>
    <source>
        <strain evidence="12">M2</strain>
        <strain evidence="13">MK4</strain>
    </source>
</reference>
<dbReference type="AlphaFoldDB" id="A0A9E5A3A4"/>
<evidence type="ECO:0000259" key="11">
    <source>
        <dbReference type="PROSITE" id="PS51192"/>
    </source>
</evidence>
<dbReference type="Pfam" id="PF22679">
    <property type="entry name" value="T1R_D3-like"/>
    <property type="match status" value="1"/>
</dbReference>
<dbReference type="RefSeq" id="WP_048082516.1">
    <property type="nucleotide sequence ID" value="NZ_JAPVER010000020.1"/>
</dbReference>
<comment type="similarity">
    <text evidence="2">Belongs to the HsdR family.</text>
</comment>
<keyword evidence="8" id="KW-0378">Hydrolase</keyword>
<dbReference type="InterPro" id="IPR055180">
    <property type="entry name" value="HsdR_RecA-like_helicase_dom_2"/>
</dbReference>
<evidence type="ECO:0000256" key="2">
    <source>
        <dbReference type="ARBA" id="ARBA00008598"/>
    </source>
</evidence>
<name>A0A9E5A3A4_9EURY</name>
<dbReference type="Pfam" id="PF04313">
    <property type="entry name" value="HSDR_N"/>
    <property type="match status" value="1"/>
</dbReference>
<proteinExistence type="inferred from homology"/>
<evidence type="ECO:0000256" key="5">
    <source>
        <dbReference type="ARBA" id="ARBA00022741"/>
    </source>
</evidence>
<dbReference type="CDD" id="cd18800">
    <property type="entry name" value="SF2_C_EcoR124I-like"/>
    <property type="match status" value="1"/>
</dbReference>
<dbReference type="EMBL" id="JAPVER010000020">
    <property type="protein sequence ID" value="MCZ3367265.1"/>
    <property type="molecule type" value="Genomic_DNA"/>
</dbReference>
<evidence type="ECO:0000256" key="8">
    <source>
        <dbReference type="ARBA" id="ARBA00022801"/>
    </source>
</evidence>
<gene>
    <name evidence="13" type="ORF">O3H35_13140</name>
    <name evidence="12" type="ORF">O3H54_15350</name>
</gene>